<gene>
    <name evidence="2" type="primary">cotSA</name>
    <name evidence="2" type="ORF">J2TS6_49380</name>
</gene>
<dbReference type="Gene3D" id="3.40.50.2000">
    <property type="entry name" value="Glycogen Phosphorylase B"/>
    <property type="match status" value="2"/>
</dbReference>
<comment type="caution">
    <text evidence="2">The sequence shown here is derived from an EMBL/GenBank/DDBJ whole genome shotgun (WGS) entry which is preliminary data.</text>
</comment>
<dbReference type="InterPro" id="IPR050194">
    <property type="entry name" value="Glycosyltransferase_grp1"/>
</dbReference>
<dbReference type="GO" id="GO:0016758">
    <property type="term" value="F:hexosyltransferase activity"/>
    <property type="evidence" value="ECO:0007669"/>
    <property type="project" value="TreeGrafter"/>
</dbReference>
<keyword evidence="2" id="KW-0167">Capsid protein</keyword>
<feature type="domain" description="Glycosyl transferase family 1" evidence="1">
    <location>
        <begin position="194"/>
        <end position="360"/>
    </location>
</feature>
<dbReference type="CDD" id="cd03801">
    <property type="entry name" value="GT4_PimA-like"/>
    <property type="match status" value="1"/>
</dbReference>
<dbReference type="InterPro" id="IPR001296">
    <property type="entry name" value="Glyco_trans_1"/>
</dbReference>
<dbReference type="Pfam" id="PF00534">
    <property type="entry name" value="Glycos_transf_1"/>
    <property type="match status" value="1"/>
</dbReference>
<dbReference type="Proteomes" id="UP000679779">
    <property type="component" value="Unassembled WGS sequence"/>
</dbReference>
<evidence type="ECO:0000313" key="3">
    <source>
        <dbReference type="Proteomes" id="UP000679779"/>
    </source>
</evidence>
<dbReference type="SUPFAM" id="SSF53756">
    <property type="entry name" value="UDP-Glycosyltransferase/glycogen phosphorylase"/>
    <property type="match status" value="1"/>
</dbReference>
<dbReference type="PANTHER" id="PTHR45947:SF3">
    <property type="entry name" value="SULFOQUINOVOSYL TRANSFERASE SQD2"/>
    <property type="match status" value="1"/>
</dbReference>
<keyword evidence="2" id="KW-0946">Virion</keyword>
<evidence type="ECO:0000259" key="1">
    <source>
        <dbReference type="Pfam" id="PF00534"/>
    </source>
</evidence>
<keyword evidence="3" id="KW-1185">Reference proteome</keyword>
<evidence type="ECO:0000313" key="2">
    <source>
        <dbReference type="EMBL" id="GIO33797.1"/>
    </source>
</evidence>
<dbReference type="RefSeq" id="WP_160043847.1">
    <property type="nucleotide sequence ID" value="NZ_BORQ01000007.1"/>
</dbReference>
<protein>
    <submittedName>
        <fullName evidence="2">Spore coat protein SA</fullName>
    </submittedName>
</protein>
<dbReference type="AlphaFoldDB" id="A0A919XJ01"/>
<accession>A0A919XJ01</accession>
<proteinExistence type="predicted"/>
<dbReference type="PANTHER" id="PTHR45947">
    <property type="entry name" value="SULFOQUINOVOSYL TRANSFERASE SQD2"/>
    <property type="match status" value="1"/>
</dbReference>
<organism evidence="2 3">
    <name type="scientific">Paenibacillus albilobatus</name>
    <dbReference type="NCBI Taxonomy" id="2716884"/>
    <lineage>
        <taxon>Bacteria</taxon>
        <taxon>Bacillati</taxon>
        <taxon>Bacillota</taxon>
        <taxon>Bacilli</taxon>
        <taxon>Bacillales</taxon>
        <taxon>Paenibacillaceae</taxon>
        <taxon>Paenibacillus</taxon>
    </lineage>
</organism>
<dbReference type="EMBL" id="BORQ01000007">
    <property type="protein sequence ID" value="GIO33797.1"/>
    <property type="molecule type" value="Genomic_DNA"/>
</dbReference>
<name>A0A919XJ01_9BACL</name>
<sequence length="385" mass="42257">MQKQKAAVVTPGSFYIPSGRSSSVERVVEQMVPLVPDGFDIRIYGVREPGRPVIGSIDGGIPVHRLPDGARYAPSVVAALQAWKPGVIDVQNRPALAGRIQEVLPDSKVVSSIHSLTYISPPYMDQETAGRILRQLDRLVVNSKYLKLEIAARHPALREMISVNPLGVKLADFTPRWSPASEALRESKLKDRGWQGRRIVMYAGRLLPIKGVHHLLSSLPELARAVPDVMVLIVGSPYYRSGRPHSYERYLHELAKPFPDHVTFIPFVPYPAVSYWYHLADVVVVPSAEGESFGLVNVEAMASAVPVVASDAGGIPEIVEDGKTGIVLPQSSLGSALGPAIIRLLNEKRLRQSLGEAGRLRAARCFNWQQTAARWHGMMQKLASL</sequence>
<reference evidence="2" key="1">
    <citation type="submission" date="2021-03" db="EMBL/GenBank/DDBJ databases">
        <title>Antimicrobial resistance genes in bacteria isolated from Japanese honey, and their potential for conferring macrolide and lincosamide resistance in the American foulbrood pathogen Paenibacillus larvae.</title>
        <authorList>
            <person name="Okamoto M."/>
            <person name="Kumagai M."/>
            <person name="Kanamori H."/>
            <person name="Takamatsu D."/>
        </authorList>
    </citation>
    <scope>NUCLEOTIDE SEQUENCE</scope>
    <source>
        <strain evidence="2">J2TS6</strain>
    </source>
</reference>